<evidence type="ECO:0000256" key="7">
    <source>
        <dbReference type="ARBA" id="ARBA00023316"/>
    </source>
</evidence>
<protein>
    <submittedName>
        <fullName evidence="10">Uncharacterized protein</fullName>
    </submittedName>
</protein>
<accession>A0A0K9Q4T8</accession>
<keyword evidence="5 9" id="KW-1133">Transmembrane helix</keyword>
<dbReference type="Pfam" id="PF03552">
    <property type="entry name" value="Cellulose_synt"/>
    <property type="match status" value="1"/>
</dbReference>
<evidence type="ECO:0000256" key="8">
    <source>
        <dbReference type="PIRSR" id="PIRSR605150-2"/>
    </source>
</evidence>
<dbReference type="STRING" id="29655.A0A0K9Q4T8"/>
<keyword evidence="11" id="KW-1185">Reference proteome</keyword>
<reference evidence="11" key="1">
    <citation type="journal article" date="2016" name="Nature">
        <title>The genome of the seagrass Zostera marina reveals angiosperm adaptation to the sea.</title>
        <authorList>
            <person name="Olsen J.L."/>
            <person name="Rouze P."/>
            <person name="Verhelst B."/>
            <person name="Lin Y.-C."/>
            <person name="Bayer T."/>
            <person name="Collen J."/>
            <person name="Dattolo E."/>
            <person name="De Paoli E."/>
            <person name="Dittami S."/>
            <person name="Maumus F."/>
            <person name="Michel G."/>
            <person name="Kersting A."/>
            <person name="Lauritano C."/>
            <person name="Lohaus R."/>
            <person name="Toepel M."/>
            <person name="Tonon T."/>
            <person name="Vanneste K."/>
            <person name="Amirebrahimi M."/>
            <person name="Brakel J."/>
            <person name="Bostroem C."/>
            <person name="Chovatia M."/>
            <person name="Grimwood J."/>
            <person name="Jenkins J.W."/>
            <person name="Jueterbock A."/>
            <person name="Mraz A."/>
            <person name="Stam W.T."/>
            <person name="Tice H."/>
            <person name="Bornberg-Bauer E."/>
            <person name="Green P.J."/>
            <person name="Pearson G.A."/>
            <person name="Procaccini G."/>
            <person name="Duarte C.M."/>
            <person name="Schmutz J."/>
            <person name="Reusch T.B.H."/>
            <person name="Van de Peer Y."/>
        </authorList>
    </citation>
    <scope>NUCLEOTIDE SEQUENCE [LARGE SCALE GENOMIC DNA]</scope>
    <source>
        <strain evidence="11">cv. Finnish</strain>
    </source>
</reference>
<dbReference type="GO" id="GO:0016760">
    <property type="term" value="F:cellulose synthase (UDP-forming) activity"/>
    <property type="evidence" value="ECO:0007669"/>
    <property type="project" value="InterPro"/>
</dbReference>
<dbReference type="InterPro" id="IPR005150">
    <property type="entry name" value="Cellulose_synth"/>
</dbReference>
<keyword evidence="3" id="KW-0808">Transferase</keyword>
<dbReference type="GO" id="GO:0030244">
    <property type="term" value="P:cellulose biosynthetic process"/>
    <property type="evidence" value="ECO:0007669"/>
    <property type="project" value="InterPro"/>
</dbReference>
<evidence type="ECO:0000313" key="11">
    <source>
        <dbReference type="Proteomes" id="UP000036987"/>
    </source>
</evidence>
<evidence type="ECO:0000256" key="6">
    <source>
        <dbReference type="ARBA" id="ARBA00023136"/>
    </source>
</evidence>
<keyword evidence="4 9" id="KW-0812">Transmembrane</keyword>
<feature type="transmembrane region" description="Helical" evidence="9">
    <location>
        <begin position="53"/>
        <end position="75"/>
    </location>
</feature>
<keyword evidence="6 9" id="KW-0472">Membrane</keyword>
<dbReference type="OrthoDB" id="1929172at2759"/>
<comment type="caution">
    <text evidence="10">The sequence shown here is derived from an EMBL/GenBank/DDBJ whole genome shotgun (WGS) entry which is preliminary data.</text>
</comment>
<dbReference type="EMBL" id="LFYR01000069">
    <property type="protein sequence ID" value="KMZ76179.1"/>
    <property type="molecule type" value="Genomic_DNA"/>
</dbReference>
<dbReference type="PANTHER" id="PTHR13301">
    <property type="entry name" value="X-BOX TRANSCRIPTION FACTOR-RELATED"/>
    <property type="match status" value="1"/>
</dbReference>
<evidence type="ECO:0000256" key="9">
    <source>
        <dbReference type="SAM" id="Phobius"/>
    </source>
</evidence>
<sequence length="288" mass="33639">MKNHSEKVQALPLHTVKFDPFVQINRIYAVMYTLGIITLFYHHYLQLLSSTTVISFTLTLSFFFADIVLAFMWALNQAYHWRPIHRQTHPERLPTKELLGMDVFICTTDPYKEPPMGVVNAALSVMAYDYPMEKLSVYLSDDGGSDLTLFAFMEAAEFAKHWIPFCKMNDIMMRSPQAYFDSNIVNDDNKIKVLYEKMKGKVEAVMTNGRVEEHHLQSEIEHRVFQKWEQERFTRHEHPSVIQILLESSKDRDITDQPLPNLIYISREKRRSVHHHFKGGSLNALVCI</sequence>
<evidence type="ECO:0000256" key="5">
    <source>
        <dbReference type="ARBA" id="ARBA00022989"/>
    </source>
</evidence>
<evidence type="ECO:0000256" key="4">
    <source>
        <dbReference type="ARBA" id="ARBA00022692"/>
    </source>
</evidence>
<evidence type="ECO:0000256" key="2">
    <source>
        <dbReference type="ARBA" id="ARBA00022676"/>
    </source>
</evidence>
<proteinExistence type="predicted"/>
<comment type="subcellular location">
    <subcellularLocation>
        <location evidence="1">Endomembrane system</location>
    </subcellularLocation>
</comment>
<dbReference type="AlphaFoldDB" id="A0A0K9Q4T8"/>
<feature type="binding site" evidence="8">
    <location>
        <position position="142"/>
    </location>
    <ligand>
        <name>UDP-alpha-D-glucose</name>
        <dbReference type="ChEBI" id="CHEBI:58885"/>
    </ligand>
</feature>
<feature type="binding site" evidence="8">
    <location>
        <position position="112"/>
    </location>
    <ligand>
        <name>UDP-alpha-D-glucose</name>
        <dbReference type="ChEBI" id="CHEBI:58885"/>
    </ligand>
</feature>
<dbReference type="OMA" id="DHQTIFK"/>
<feature type="binding site" evidence="8">
    <location>
        <position position="113"/>
    </location>
    <ligand>
        <name>UDP-alpha-D-glucose</name>
        <dbReference type="ChEBI" id="CHEBI:58885"/>
    </ligand>
</feature>
<dbReference type="GO" id="GO:0071555">
    <property type="term" value="P:cell wall organization"/>
    <property type="evidence" value="ECO:0007669"/>
    <property type="project" value="UniProtKB-KW"/>
</dbReference>
<name>A0A0K9Q4T8_ZOSMR</name>
<keyword evidence="7" id="KW-0961">Cell wall biogenesis/degradation</keyword>
<evidence type="ECO:0000313" key="10">
    <source>
        <dbReference type="EMBL" id="KMZ76179.1"/>
    </source>
</evidence>
<feature type="transmembrane region" description="Helical" evidence="9">
    <location>
        <begin position="21"/>
        <end position="41"/>
    </location>
</feature>
<gene>
    <name evidence="10" type="ORF">ZOSMA_105G00060</name>
</gene>
<evidence type="ECO:0000256" key="3">
    <source>
        <dbReference type="ARBA" id="ARBA00022679"/>
    </source>
</evidence>
<organism evidence="10 11">
    <name type="scientific">Zostera marina</name>
    <name type="common">Eelgrass</name>
    <dbReference type="NCBI Taxonomy" id="29655"/>
    <lineage>
        <taxon>Eukaryota</taxon>
        <taxon>Viridiplantae</taxon>
        <taxon>Streptophyta</taxon>
        <taxon>Embryophyta</taxon>
        <taxon>Tracheophyta</taxon>
        <taxon>Spermatophyta</taxon>
        <taxon>Magnoliopsida</taxon>
        <taxon>Liliopsida</taxon>
        <taxon>Zosteraceae</taxon>
        <taxon>Zostera</taxon>
    </lineage>
</organism>
<evidence type="ECO:0000256" key="1">
    <source>
        <dbReference type="ARBA" id="ARBA00004308"/>
    </source>
</evidence>
<keyword evidence="2" id="KW-0328">Glycosyltransferase</keyword>
<dbReference type="GO" id="GO:0016020">
    <property type="term" value="C:membrane"/>
    <property type="evidence" value="ECO:0007669"/>
    <property type="project" value="InterPro"/>
</dbReference>
<dbReference type="Proteomes" id="UP000036987">
    <property type="component" value="Unassembled WGS sequence"/>
</dbReference>
<dbReference type="GO" id="GO:0012505">
    <property type="term" value="C:endomembrane system"/>
    <property type="evidence" value="ECO:0007669"/>
    <property type="project" value="UniProtKB-SubCell"/>
</dbReference>